<name>A0ACA9QZD8_9GLOM</name>
<reference evidence="1" key="1">
    <citation type="submission" date="2021-06" db="EMBL/GenBank/DDBJ databases">
        <authorList>
            <person name="Kallberg Y."/>
            <person name="Tangrot J."/>
            <person name="Rosling A."/>
        </authorList>
    </citation>
    <scope>NUCLEOTIDE SEQUENCE</scope>
    <source>
        <strain evidence="1">MA461A</strain>
    </source>
</reference>
<keyword evidence="2" id="KW-1185">Reference proteome</keyword>
<feature type="non-terminal residue" evidence="1">
    <location>
        <position position="1"/>
    </location>
</feature>
<comment type="caution">
    <text evidence="1">The sequence shown here is derived from an EMBL/GenBank/DDBJ whole genome shotgun (WGS) entry which is preliminary data.</text>
</comment>
<proteinExistence type="predicted"/>
<dbReference type="EMBL" id="CAJVQC010040108">
    <property type="protein sequence ID" value="CAG8770090.1"/>
    <property type="molecule type" value="Genomic_DNA"/>
</dbReference>
<feature type="non-terminal residue" evidence="1">
    <location>
        <position position="327"/>
    </location>
</feature>
<gene>
    <name evidence="1" type="ORF">RPERSI_LOCUS16300</name>
</gene>
<sequence>IVTRNRSDDVVEVEILTGFVVVVEVEASKINIDDPIGEAEVEAPRVDINDDRIEEVEVKVEIVLPGNVVENAESIRAIGAVAEVEAKRNGDMMKGDHVVAEVERKRIRVSGVASQRKKLLQSSTPSPGRNYHDQHTDNVATEDENRKRLVDSVEEIDSIQNSPPRKKVADAPIFKSKWNDDEDEEENKKELHDLGRDPPSSCSAGPIGEDLFHWQATIMGPTESPYTGGVFFLAIHFPTDYPFKPPKVNFTTRIYHPNINSNGSICLDILRDQWSPALTISKVLLSICSMLTDPNPDDPLVPEIAHVYKTDRARYEATAREWTRKYA</sequence>
<evidence type="ECO:0000313" key="2">
    <source>
        <dbReference type="Proteomes" id="UP000789920"/>
    </source>
</evidence>
<organism evidence="1 2">
    <name type="scientific">Racocetra persica</name>
    <dbReference type="NCBI Taxonomy" id="160502"/>
    <lineage>
        <taxon>Eukaryota</taxon>
        <taxon>Fungi</taxon>
        <taxon>Fungi incertae sedis</taxon>
        <taxon>Mucoromycota</taxon>
        <taxon>Glomeromycotina</taxon>
        <taxon>Glomeromycetes</taxon>
        <taxon>Diversisporales</taxon>
        <taxon>Gigasporaceae</taxon>
        <taxon>Racocetra</taxon>
    </lineage>
</organism>
<dbReference type="Proteomes" id="UP000789920">
    <property type="component" value="Unassembled WGS sequence"/>
</dbReference>
<protein>
    <submittedName>
        <fullName evidence="1">21590_t:CDS:1</fullName>
    </submittedName>
</protein>
<evidence type="ECO:0000313" key="1">
    <source>
        <dbReference type="EMBL" id="CAG8770090.1"/>
    </source>
</evidence>
<accession>A0ACA9QZD8</accession>